<dbReference type="EMBL" id="JACMSC010000017">
    <property type="protein sequence ID" value="KAG6478349.1"/>
    <property type="molecule type" value="Genomic_DNA"/>
</dbReference>
<name>A0A8J5KEV7_ZINOF</name>
<evidence type="ECO:0000313" key="3">
    <source>
        <dbReference type="Proteomes" id="UP000734854"/>
    </source>
</evidence>
<accession>A0A8J5KEV7</accession>
<sequence>MSHTPRVTSVNACFGLKCLMMIGKVRKRGKWIRKFPSMLLVALYPAFELEDKLSLKEGSDDVDAKHSYVNYPQEAHRPPSLEELKEMAGENIPKNN</sequence>
<protein>
    <submittedName>
        <fullName evidence="2">Uncharacterized protein</fullName>
    </submittedName>
</protein>
<reference evidence="2 3" key="1">
    <citation type="submission" date="2020-08" db="EMBL/GenBank/DDBJ databases">
        <title>Plant Genome Project.</title>
        <authorList>
            <person name="Zhang R.-G."/>
        </authorList>
    </citation>
    <scope>NUCLEOTIDE SEQUENCE [LARGE SCALE GENOMIC DNA]</scope>
    <source>
        <tissue evidence="2">Rhizome</tissue>
    </source>
</reference>
<proteinExistence type="predicted"/>
<dbReference type="AlphaFoldDB" id="A0A8J5KEV7"/>
<keyword evidence="3" id="KW-1185">Reference proteome</keyword>
<feature type="region of interest" description="Disordered" evidence="1">
    <location>
        <begin position="75"/>
        <end position="96"/>
    </location>
</feature>
<dbReference type="Proteomes" id="UP000734854">
    <property type="component" value="Unassembled WGS sequence"/>
</dbReference>
<evidence type="ECO:0000256" key="1">
    <source>
        <dbReference type="SAM" id="MobiDB-lite"/>
    </source>
</evidence>
<evidence type="ECO:0000313" key="2">
    <source>
        <dbReference type="EMBL" id="KAG6478349.1"/>
    </source>
</evidence>
<comment type="caution">
    <text evidence="2">The sequence shown here is derived from an EMBL/GenBank/DDBJ whole genome shotgun (WGS) entry which is preliminary data.</text>
</comment>
<organism evidence="2 3">
    <name type="scientific">Zingiber officinale</name>
    <name type="common">Ginger</name>
    <name type="synonym">Amomum zingiber</name>
    <dbReference type="NCBI Taxonomy" id="94328"/>
    <lineage>
        <taxon>Eukaryota</taxon>
        <taxon>Viridiplantae</taxon>
        <taxon>Streptophyta</taxon>
        <taxon>Embryophyta</taxon>
        <taxon>Tracheophyta</taxon>
        <taxon>Spermatophyta</taxon>
        <taxon>Magnoliopsida</taxon>
        <taxon>Liliopsida</taxon>
        <taxon>Zingiberales</taxon>
        <taxon>Zingiberaceae</taxon>
        <taxon>Zingiber</taxon>
    </lineage>
</organism>
<gene>
    <name evidence="2" type="ORF">ZIOFF_061791</name>
</gene>
<feature type="compositionally biased region" description="Basic and acidic residues" evidence="1">
    <location>
        <begin position="75"/>
        <end position="88"/>
    </location>
</feature>